<sequence>MVFVTLADGSVTEFATATGVISEGNGNLAVVRMVSGKPLPVAGFSAGVWIGYEVNDIQTFHLKGFANG</sequence>
<dbReference type="RefSeq" id="YP_009807594.1">
    <property type="nucleotide sequence ID" value="NC_048027.1"/>
</dbReference>
<evidence type="ECO:0000313" key="1">
    <source>
        <dbReference type="EMBL" id="AXN53460.1"/>
    </source>
</evidence>
<gene>
    <name evidence="1" type="primary">42</name>
    <name evidence="1" type="ORF">SEA_FRYBERGER_42</name>
</gene>
<keyword evidence="2" id="KW-1185">Reference proteome</keyword>
<proteinExistence type="predicted"/>
<dbReference type="KEGG" id="vg:54998475"/>
<dbReference type="Proteomes" id="UP000259952">
    <property type="component" value="Segment"/>
</dbReference>
<dbReference type="GeneID" id="54998475"/>
<protein>
    <submittedName>
        <fullName evidence="1">Uncharacterized protein</fullName>
    </submittedName>
</protein>
<organism evidence="1 2">
    <name type="scientific">Gordonia phage Fryberger</name>
    <dbReference type="NCBI Taxonomy" id="2250392"/>
    <lineage>
        <taxon>Viruses</taxon>
        <taxon>Duplodnaviria</taxon>
        <taxon>Heunggongvirae</taxon>
        <taxon>Uroviricota</taxon>
        <taxon>Caudoviricetes</taxon>
        <taxon>Ronaldovirus</taxon>
        <taxon>Ronaldovirus fryberger</taxon>
    </lineage>
</organism>
<evidence type="ECO:0000313" key="2">
    <source>
        <dbReference type="Proteomes" id="UP000259952"/>
    </source>
</evidence>
<reference evidence="1 2" key="1">
    <citation type="submission" date="2018-06" db="EMBL/GenBank/DDBJ databases">
        <authorList>
            <person name="Searcy Z.E."/>
            <person name="Delesalle V.A."/>
            <person name="Garlena R.A."/>
            <person name="Russell D.A."/>
            <person name="Pope W.H."/>
            <person name="Jacobs-Sera D."/>
            <person name="Hatfull G.F."/>
        </authorList>
    </citation>
    <scope>NUCLEOTIDE SEQUENCE [LARGE SCALE GENOMIC DNA]</scope>
</reference>
<accession>A0A346FCJ6</accession>
<dbReference type="EMBL" id="MH479913">
    <property type="protein sequence ID" value="AXN53460.1"/>
    <property type="molecule type" value="Genomic_DNA"/>
</dbReference>
<name>A0A346FCJ6_9CAUD</name>